<keyword evidence="3 6" id="KW-0815">Transposition</keyword>
<evidence type="ECO:0000256" key="5">
    <source>
        <dbReference type="ARBA" id="ARBA00023172"/>
    </source>
</evidence>
<evidence type="ECO:0000256" key="6">
    <source>
        <dbReference type="RuleBase" id="RU365089"/>
    </source>
</evidence>
<feature type="region of interest" description="Disordered" evidence="7">
    <location>
        <begin position="68"/>
        <end position="89"/>
    </location>
</feature>
<sequence length="254" mass="27739">MTEMMSGVENAEDIKPETALDGPDEQLVDQLVSRAQAGGLKLTGEDGVLQQLTKRLLESALEGEITDHLGYDKHDPAGRGTGNSRNGTRFKTVLTDVGPVQIDVPRGRDAEFEPRIVAKRQKRLTGIDEMVISLSAKGLTTGEISAHLAEVYGAEVSRQTISTITGKVVEGMVEWQNRPLDPVYPVVFIDAIHVKIRDDQIANRPIYMAMAVTCEGHRDILGIWAGDGGEGAKYWLHVLTELRNRGVADVLMLA</sequence>
<dbReference type="Proteomes" id="UP000639606">
    <property type="component" value="Unassembled WGS sequence"/>
</dbReference>
<dbReference type="GO" id="GO:0003677">
    <property type="term" value="F:DNA binding"/>
    <property type="evidence" value="ECO:0007669"/>
    <property type="project" value="UniProtKB-UniRule"/>
</dbReference>
<keyword evidence="5 6" id="KW-0233">DNA recombination</keyword>
<evidence type="ECO:0000256" key="4">
    <source>
        <dbReference type="ARBA" id="ARBA00023125"/>
    </source>
</evidence>
<evidence type="ECO:0000256" key="1">
    <source>
        <dbReference type="ARBA" id="ARBA00002190"/>
    </source>
</evidence>
<feature type="region of interest" description="Disordered" evidence="7">
    <location>
        <begin position="1"/>
        <end position="22"/>
    </location>
</feature>
<dbReference type="Pfam" id="PF00872">
    <property type="entry name" value="Transposase_mut"/>
    <property type="match status" value="1"/>
</dbReference>
<keyword evidence="6" id="KW-0814">Transposable element</keyword>
<organism evidence="8 9">
    <name type="scientific">Saccharothrix coeruleofusca</name>
    <dbReference type="NCBI Taxonomy" id="33919"/>
    <lineage>
        <taxon>Bacteria</taxon>
        <taxon>Bacillati</taxon>
        <taxon>Actinomycetota</taxon>
        <taxon>Actinomycetes</taxon>
        <taxon>Pseudonocardiales</taxon>
        <taxon>Pseudonocardiaceae</taxon>
        <taxon>Saccharothrix</taxon>
    </lineage>
</organism>
<reference evidence="8" key="1">
    <citation type="journal article" date="2014" name="Int. J. Syst. Evol. Microbiol.">
        <title>Complete genome sequence of Corynebacterium casei LMG S-19264T (=DSM 44701T), isolated from a smear-ripened cheese.</title>
        <authorList>
            <consortium name="US DOE Joint Genome Institute (JGI-PGF)"/>
            <person name="Walter F."/>
            <person name="Albersmeier A."/>
            <person name="Kalinowski J."/>
            <person name="Ruckert C."/>
        </authorList>
    </citation>
    <scope>NUCLEOTIDE SEQUENCE</scope>
    <source>
        <strain evidence="8">JCM 3313</strain>
    </source>
</reference>
<reference evidence="8" key="2">
    <citation type="submission" date="2020-09" db="EMBL/GenBank/DDBJ databases">
        <authorList>
            <person name="Sun Q."/>
            <person name="Ohkuma M."/>
        </authorList>
    </citation>
    <scope>NUCLEOTIDE SEQUENCE</scope>
    <source>
        <strain evidence="8">JCM 3313</strain>
    </source>
</reference>
<comment type="caution">
    <text evidence="8">The sequence shown here is derived from an EMBL/GenBank/DDBJ whole genome shotgun (WGS) entry which is preliminary data.</text>
</comment>
<accession>A0A918ARS6</accession>
<keyword evidence="9" id="KW-1185">Reference proteome</keyword>
<keyword evidence="4 6" id="KW-0238">DNA-binding</keyword>
<comment type="similarity">
    <text evidence="2 6">Belongs to the transposase mutator family.</text>
</comment>
<evidence type="ECO:0000256" key="7">
    <source>
        <dbReference type="SAM" id="MobiDB-lite"/>
    </source>
</evidence>
<proteinExistence type="inferred from homology"/>
<dbReference type="AlphaFoldDB" id="A0A918ARS6"/>
<evidence type="ECO:0000313" key="8">
    <source>
        <dbReference type="EMBL" id="GGP74499.1"/>
    </source>
</evidence>
<dbReference type="PANTHER" id="PTHR33217:SF8">
    <property type="entry name" value="MUTATOR FAMILY TRANSPOSASE"/>
    <property type="match status" value="1"/>
</dbReference>
<dbReference type="PANTHER" id="PTHR33217">
    <property type="entry name" value="TRANSPOSASE FOR INSERTION SEQUENCE ELEMENT IS1081"/>
    <property type="match status" value="1"/>
</dbReference>
<dbReference type="EMBL" id="BMRG01000014">
    <property type="protein sequence ID" value="GGP74499.1"/>
    <property type="molecule type" value="Genomic_DNA"/>
</dbReference>
<evidence type="ECO:0000313" key="9">
    <source>
        <dbReference type="Proteomes" id="UP000639606"/>
    </source>
</evidence>
<comment type="function">
    <text evidence="1 6">Required for the transposition of the insertion element.</text>
</comment>
<evidence type="ECO:0000256" key="2">
    <source>
        <dbReference type="ARBA" id="ARBA00010961"/>
    </source>
</evidence>
<feature type="compositionally biased region" description="Basic and acidic residues" evidence="7">
    <location>
        <begin position="68"/>
        <end position="77"/>
    </location>
</feature>
<name>A0A918ARS6_9PSEU</name>
<dbReference type="GO" id="GO:0006313">
    <property type="term" value="P:DNA transposition"/>
    <property type="evidence" value="ECO:0007669"/>
    <property type="project" value="UniProtKB-UniRule"/>
</dbReference>
<gene>
    <name evidence="8" type="ORF">GCM10010185_55100</name>
</gene>
<dbReference type="InterPro" id="IPR001207">
    <property type="entry name" value="Transposase_mutator"/>
</dbReference>
<dbReference type="GO" id="GO:0004803">
    <property type="term" value="F:transposase activity"/>
    <property type="evidence" value="ECO:0007669"/>
    <property type="project" value="UniProtKB-UniRule"/>
</dbReference>
<evidence type="ECO:0000256" key="3">
    <source>
        <dbReference type="ARBA" id="ARBA00022578"/>
    </source>
</evidence>
<protein>
    <recommendedName>
        <fullName evidence="6">Mutator family transposase</fullName>
    </recommendedName>
</protein>
<dbReference type="NCBIfam" id="NF033543">
    <property type="entry name" value="transpos_IS256"/>
    <property type="match status" value="1"/>
</dbReference>